<dbReference type="Pfam" id="PF01042">
    <property type="entry name" value="Ribonuc_L-PSP"/>
    <property type="match status" value="1"/>
</dbReference>
<evidence type="ECO:0000313" key="1">
    <source>
        <dbReference type="EMBL" id="NUZ07696.1"/>
    </source>
</evidence>
<organism evidence="1 2">
    <name type="scientific">Piscinibacter koreensis</name>
    <dbReference type="NCBI Taxonomy" id="2742824"/>
    <lineage>
        <taxon>Bacteria</taxon>
        <taxon>Pseudomonadati</taxon>
        <taxon>Pseudomonadota</taxon>
        <taxon>Betaproteobacteria</taxon>
        <taxon>Burkholderiales</taxon>
        <taxon>Sphaerotilaceae</taxon>
        <taxon>Piscinibacter</taxon>
    </lineage>
</organism>
<dbReference type="InterPro" id="IPR006175">
    <property type="entry name" value="YjgF/YER057c/UK114"/>
</dbReference>
<dbReference type="PANTHER" id="PTHR11803:SF39">
    <property type="entry name" value="2-IMINOBUTANOATE_2-IMINOPROPANOATE DEAMINASE"/>
    <property type="match status" value="1"/>
</dbReference>
<dbReference type="SUPFAM" id="SSF55298">
    <property type="entry name" value="YjgF-like"/>
    <property type="match status" value="1"/>
</dbReference>
<keyword evidence="2" id="KW-1185">Reference proteome</keyword>
<dbReference type="GO" id="GO:0019239">
    <property type="term" value="F:deaminase activity"/>
    <property type="evidence" value="ECO:0007669"/>
    <property type="project" value="TreeGrafter"/>
</dbReference>
<dbReference type="InterPro" id="IPR035959">
    <property type="entry name" value="RutC-like_sf"/>
</dbReference>
<sequence length="137" mass="14164">MDTRNGTALRQKSIEVPGLSHASAPIPMACRVGPVIATSGIGGKNAVTGELPADAGAQAANCFENLKAVLRAGGMGMGDVVKVTVYIADEAHRAAVNAPWLEHYPDPHRRPARHALVIQLRGGMLVQIEALAVAAAA</sequence>
<dbReference type="GO" id="GO:0005829">
    <property type="term" value="C:cytosol"/>
    <property type="evidence" value="ECO:0007669"/>
    <property type="project" value="TreeGrafter"/>
</dbReference>
<gene>
    <name evidence="1" type="ORF">HQN59_18185</name>
</gene>
<comment type="caution">
    <text evidence="1">The sequence shown here is derived from an EMBL/GenBank/DDBJ whole genome shotgun (WGS) entry which is preliminary data.</text>
</comment>
<dbReference type="AlphaFoldDB" id="A0A7Y6NQY9"/>
<evidence type="ECO:0000313" key="2">
    <source>
        <dbReference type="Proteomes" id="UP000529637"/>
    </source>
</evidence>
<dbReference type="Gene3D" id="3.30.1330.40">
    <property type="entry name" value="RutC-like"/>
    <property type="match status" value="1"/>
</dbReference>
<name>A0A7Y6NQY9_9BURK</name>
<proteinExistence type="predicted"/>
<dbReference type="CDD" id="cd00448">
    <property type="entry name" value="YjgF_YER057c_UK114_family"/>
    <property type="match status" value="1"/>
</dbReference>
<accession>A0A7Y6NQY9</accession>
<protein>
    <submittedName>
        <fullName evidence="1">RidA family protein</fullName>
    </submittedName>
</protein>
<reference evidence="1 2" key="1">
    <citation type="submission" date="2020-06" db="EMBL/GenBank/DDBJ databases">
        <title>Schlegella sp. ID0723 isolated from air conditioner.</title>
        <authorList>
            <person name="Kim D.Y."/>
            <person name="Kim D.-U."/>
        </authorList>
    </citation>
    <scope>NUCLEOTIDE SEQUENCE [LARGE SCALE GENOMIC DNA]</scope>
    <source>
        <strain evidence="1 2">ID0723</strain>
    </source>
</reference>
<dbReference type="PANTHER" id="PTHR11803">
    <property type="entry name" value="2-IMINOBUTANOATE/2-IMINOPROPANOATE DEAMINASE RIDA"/>
    <property type="match status" value="1"/>
</dbReference>
<dbReference type="Proteomes" id="UP000529637">
    <property type="component" value="Unassembled WGS sequence"/>
</dbReference>
<dbReference type="EMBL" id="JABWMJ010000009">
    <property type="protein sequence ID" value="NUZ07696.1"/>
    <property type="molecule type" value="Genomic_DNA"/>
</dbReference>